<evidence type="ECO:0000256" key="1">
    <source>
        <dbReference type="ARBA" id="ARBA00004651"/>
    </source>
</evidence>
<feature type="transmembrane region" description="Helical" evidence="7">
    <location>
        <begin position="332"/>
        <end position="358"/>
    </location>
</feature>
<evidence type="ECO:0000313" key="12">
    <source>
        <dbReference type="Proteomes" id="UP000028531"/>
    </source>
</evidence>
<gene>
    <name evidence="10" type="ORF">IL45_10850</name>
    <name evidence="11" type="ORF">LY02_00695</name>
</gene>
<feature type="domain" description="MacB-like periplasmic core" evidence="9">
    <location>
        <begin position="21"/>
        <end position="238"/>
    </location>
</feature>
<evidence type="ECO:0000313" key="13">
    <source>
        <dbReference type="Proteomes" id="UP000239997"/>
    </source>
</evidence>
<dbReference type="Pfam" id="PF02687">
    <property type="entry name" value="FtsX"/>
    <property type="match status" value="1"/>
</dbReference>
<dbReference type="RefSeq" id="WP_036583695.1">
    <property type="nucleotide sequence ID" value="NZ_CP136694.1"/>
</dbReference>
<name>A0A084JUK3_NONUL</name>
<keyword evidence="5 7" id="KW-0472">Membrane</keyword>
<dbReference type="AlphaFoldDB" id="A0A084JUK3"/>
<dbReference type="PANTHER" id="PTHR30572">
    <property type="entry name" value="MEMBRANE COMPONENT OF TRANSPORTER-RELATED"/>
    <property type="match status" value="1"/>
</dbReference>
<keyword evidence="13" id="KW-1185">Reference proteome</keyword>
<reference evidence="10 12" key="1">
    <citation type="submission" date="2014-07" db="EMBL/GenBank/DDBJ databases">
        <title>Draft genome sequence of Nonlabens ulvanivorans, an ulvan degrading bacterium.</title>
        <authorList>
            <person name="Kopel M."/>
            <person name="Helbert W."/>
            <person name="Henrissat B."/>
            <person name="Doniger T."/>
            <person name="Banin E."/>
        </authorList>
    </citation>
    <scope>NUCLEOTIDE SEQUENCE [LARGE SCALE GENOMIC DNA]</scope>
    <source>
        <strain evidence="10 12">PLR</strain>
    </source>
</reference>
<organism evidence="10 12">
    <name type="scientific">Nonlabens ulvanivorans</name>
    <name type="common">Persicivirga ulvanivorans</name>
    <dbReference type="NCBI Taxonomy" id="906888"/>
    <lineage>
        <taxon>Bacteria</taxon>
        <taxon>Pseudomonadati</taxon>
        <taxon>Bacteroidota</taxon>
        <taxon>Flavobacteriia</taxon>
        <taxon>Flavobacteriales</taxon>
        <taxon>Flavobacteriaceae</taxon>
        <taxon>Nonlabens</taxon>
    </lineage>
</organism>
<dbReference type="GO" id="GO:0022857">
    <property type="term" value="F:transmembrane transporter activity"/>
    <property type="evidence" value="ECO:0007669"/>
    <property type="project" value="TreeGrafter"/>
</dbReference>
<comment type="similarity">
    <text evidence="6">Belongs to the ABC-4 integral membrane protein family.</text>
</comment>
<feature type="transmembrane region" description="Helical" evidence="7">
    <location>
        <begin position="287"/>
        <end position="312"/>
    </location>
</feature>
<dbReference type="InterPro" id="IPR050250">
    <property type="entry name" value="Macrolide_Exporter_MacB"/>
</dbReference>
<keyword evidence="4 7" id="KW-1133">Transmembrane helix</keyword>
<sequence>MFNIERWQEIFETIRKNKLRTFLTSLSVASGIFILVILLGFSSGIQNGVKSQFESDATNRIQVSTRVTTKGFKGLNPGRRLQMTNKDYENLNQKYEDQIEYKTSLYNTWGGQINYKEKQGSYRIEGAFPDQQFIENATLVSGRFINNSDIDGSRKVGLLGYQMKQDLFGDEEAVGETIILNNNINFTVVGVYTDPGGTREETRLFIPMTTAQKVFNAGENINRIAYTVKMSDSFDEAVALSAAMSQSIDQDLRTRFSVAPDDRIAVRVNDTLEEAKKIYGLIDTIRAVFWFIGIGTIIAGVVGVGNIMLIIVKERTKEIGIRKALGALPSEIIWMVLQEAIFITSLAGLIGLFFGVGLLELVGPQIEADFIKYPKVDFVTSITTVIILIVAGALAGFIPARRAANIKPIEALRDE</sequence>
<accession>A0A084JUK3</accession>
<evidence type="ECO:0000256" key="4">
    <source>
        <dbReference type="ARBA" id="ARBA00022989"/>
    </source>
</evidence>
<keyword evidence="10" id="KW-0067">ATP-binding</keyword>
<dbReference type="Proteomes" id="UP000239997">
    <property type="component" value="Unassembled WGS sequence"/>
</dbReference>
<evidence type="ECO:0000313" key="11">
    <source>
        <dbReference type="EMBL" id="PRX15478.1"/>
    </source>
</evidence>
<evidence type="ECO:0000256" key="6">
    <source>
        <dbReference type="ARBA" id="ARBA00038076"/>
    </source>
</evidence>
<reference evidence="11 13" key="2">
    <citation type="submission" date="2018-03" db="EMBL/GenBank/DDBJ databases">
        <title>Genomic Encyclopedia of Archaeal and Bacterial Type Strains, Phase II (KMG-II): from individual species to whole genera.</title>
        <authorList>
            <person name="Goeker M."/>
        </authorList>
    </citation>
    <scope>NUCLEOTIDE SEQUENCE [LARGE SCALE GENOMIC DNA]</scope>
    <source>
        <strain evidence="11 13">DSM 22727</strain>
    </source>
</reference>
<dbReference type="InterPro" id="IPR025857">
    <property type="entry name" value="MacB_PCD"/>
</dbReference>
<evidence type="ECO:0000259" key="8">
    <source>
        <dbReference type="Pfam" id="PF02687"/>
    </source>
</evidence>
<proteinExistence type="inferred from homology"/>
<dbReference type="GO" id="GO:0005886">
    <property type="term" value="C:plasma membrane"/>
    <property type="evidence" value="ECO:0007669"/>
    <property type="project" value="UniProtKB-SubCell"/>
</dbReference>
<evidence type="ECO:0000256" key="5">
    <source>
        <dbReference type="ARBA" id="ARBA00023136"/>
    </source>
</evidence>
<dbReference type="Pfam" id="PF12704">
    <property type="entry name" value="MacB_PCD"/>
    <property type="match status" value="1"/>
</dbReference>
<feature type="transmembrane region" description="Helical" evidence="7">
    <location>
        <begin position="21"/>
        <end position="41"/>
    </location>
</feature>
<evidence type="ECO:0000256" key="7">
    <source>
        <dbReference type="SAM" id="Phobius"/>
    </source>
</evidence>
<dbReference type="GeneID" id="90597396"/>
<dbReference type="PANTHER" id="PTHR30572:SF4">
    <property type="entry name" value="ABC TRANSPORTER PERMEASE YTRF"/>
    <property type="match status" value="1"/>
</dbReference>
<keyword evidence="3 7" id="KW-0812">Transmembrane</keyword>
<feature type="transmembrane region" description="Helical" evidence="7">
    <location>
        <begin position="378"/>
        <end position="398"/>
    </location>
</feature>
<comment type="caution">
    <text evidence="10">The sequence shown here is derived from an EMBL/GenBank/DDBJ whole genome shotgun (WGS) entry which is preliminary data.</text>
</comment>
<dbReference type="EMBL" id="JPJI01000032">
    <property type="protein sequence ID" value="KEZ92637.1"/>
    <property type="molecule type" value="Genomic_DNA"/>
</dbReference>
<feature type="domain" description="ABC3 transporter permease C-terminal" evidence="8">
    <location>
        <begin position="291"/>
        <end position="408"/>
    </location>
</feature>
<dbReference type="OrthoDB" id="9770036at2"/>
<dbReference type="InterPro" id="IPR003838">
    <property type="entry name" value="ABC3_permease_C"/>
</dbReference>
<dbReference type="EMBL" id="PVNA01000001">
    <property type="protein sequence ID" value="PRX15478.1"/>
    <property type="molecule type" value="Genomic_DNA"/>
</dbReference>
<keyword evidence="10" id="KW-0547">Nucleotide-binding</keyword>
<protein>
    <submittedName>
        <fullName evidence="11">ABC transport system permease protein</fullName>
    </submittedName>
    <submittedName>
        <fullName evidence="10">ABC transporter ATP-binding protein</fullName>
    </submittedName>
</protein>
<evidence type="ECO:0000259" key="9">
    <source>
        <dbReference type="Pfam" id="PF12704"/>
    </source>
</evidence>
<comment type="subcellular location">
    <subcellularLocation>
        <location evidence="1">Cell membrane</location>
        <topology evidence="1">Multi-pass membrane protein</topology>
    </subcellularLocation>
</comment>
<keyword evidence="2" id="KW-1003">Cell membrane</keyword>
<evidence type="ECO:0000256" key="3">
    <source>
        <dbReference type="ARBA" id="ARBA00022692"/>
    </source>
</evidence>
<dbReference type="GO" id="GO:0005524">
    <property type="term" value="F:ATP binding"/>
    <property type="evidence" value="ECO:0007669"/>
    <property type="project" value="UniProtKB-KW"/>
</dbReference>
<dbReference type="Proteomes" id="UP000028531">
    <property type="component" value="Unassembled WGS sequence"/>
</dbReference>
<evidence type="ECO:0000256" key="2">
    <source>
        <dbReference type="ARBA" id="ARBA00022475"/>
    </source>
</evidence>
<evidence type="ECO:0000313" key="10">
    <source>
        <dbReference type="EMBL" id="KEZ92637.1"/>
    </source>
</evidence>